<dbReference type="RefSeq" id="WP_191708696.1">
    <property type="nucleotide sequence ID" value="NZ_JACSQA010000035.1"/>
</dbReference>
<evidence type="ECO:0000313" key="2">
    <source>
        <dbReference type="Proteomes" id="UP000640930"/>
    </source>
</evidence>
<name>A0ABR8XGA9_9BACL</name>
<gene>
    <name evidence="1" type="ORF">H9636_16640</name>
</gene>
<dbReference type="PANTHER" id="PTHR39186">
    <property type="entry name" value="DUF2071 FAMILY PROTEIN"/>
    <property type="match status" value="1"/>
</dbReference>
<dbReference type="SUPFAM" id="SSF160104">
    <property type="entry name" value="Acetoacetate decarboxylase-like"/>
    <property type="match status" value="1"/>
</dbReference>
<dbReference type="Gene3D" id="2.40.400.10">
    <property type="entry name" value="Acetoacetate decarboxylase-like"/>
    <property type="match status" value="1"/>
</dbReference>
<proteinExistence type="predicted"/>
<keyword evidence="2" id="KW-1185">Reference proteome</keyword>
<dbReference type="InterPro" id="IPR023375">
    <property type="entry name" value="ADC_dom_sf"/>
</dbReference>
<comment type="caution">
    <text evidence="1">The sequence shown here is derived from an EMBL/GenBank/DDBJ whole genome shotgun (WGS) entry which is preliminary data.</text>
</comment>
<organism evidence="1 2">
    <name type="scientific">Ureibacillus galli</name>
    <dbReference type="NCBI Taxonomy" id="2762222"/>
    <lineage>
        <taxon>Bacteria</taxon>
        <taxon>Bacillati</taxon>
        <taxon>Bacillota</taxon>
        <taxon>Bacilli</taxon>
        <taxon>Bacillales</taxon>
        <taxon>Caryophanaceae</taxon>
        <taxon>Ureibacillus</taxon>
    </lineage>
</organism>
<dbReference type="Pfam" id="PF09844">
    <property type="entry name" value="DUF2071"/>
    <property type="match status" value="1"/>
</dbReference>
<dbReference type="Proteomes" id="UP000640930">
    <property type="component" value="Unassembled WGS sequence"/>
</dbReference>
<dbReference type="EMBL" id="JACSQA010000035">
    <property type="protein sequence ID" value="MBD8028273.1"/>
    <property type="molecule type" value="Genomic_DNA"/>
</dbReference>
<accession>A0ABR8XGA9</accession>
<dbReference type="PANTHER" id="PTHR39186:SF1">
    <property type="entry name" value="DUF2071 DOMAIN-CONTAINING PROTEIN"/>
    <property type="match status" value="1"/>
</dbReference>
<reference evidence="1 2" key="1">
    <citation type="submission" date="2020-08" db="EMBL/GenBank/DDBJ databases">
        <title>A Genomic Blueprint of the Chicken Gut Microbiome.</title>
        <authorList>
            <person name="Gilroy R."/>
            <person name="Ravi A."/>
            <person name="Getino M."/>
            <person name="Pursley I."/>
            <person name="Horton D.L."/>
            <person name="Alikhan N.-F."/>
            <person name="Baker D."/>
            <person name="Gharbi K."/>
            <person name="Hall N."/>
            <person name="Watson M."/>
            <person name="Adriaenssens E.M."/>
            <person name="Foster-Nyarko E."/>
            <person name="Jarju S."/>
            <person name="Secka A."/>
            <person name="Antonio M."/>
            <person name="Oren A."/>
            <person name="Chaudhuri R."/>
            <person name="La Ragione R.M."/>
            <person name="Hildebrand F."/>
            <person name="Pallen M.J."/>
        </authorList>
    </citation>
    <scope>NUCLEOTIDE SEQUENCE [LARGE SCALE GENOMIC DNA]</scope>
    <source>
        <strain evidence="1 2">Re31</strain>
    </source>
</reference>
<protein>
    <submittedName>
        <fullName evidence="1">DUF2071 domain-containing protein</fullName>
    </submittedName>
</protein>
<evidence type="ECO:0000313" key="1">
    <source>
        <dbReference type="EMBL" id="MBD8028273.1"/>
    </source>
</evidence>
<dbReference type="InterPro" id="IPR018644">
    <property type="entry name" value="DUF2071"/>
</dbReference>
<sequence>MDKSEYKSYKRDYPTLPWVMKQTWIDNLFIHYPVKKEVLQKLVPNSLKIDTYDEVGWVTVVPYLITDMRGRGLPPLPGIRKYPGFNIRTYVKVNDKPGVFFFYLAAANWFAAKAAKTFFRLPYFFEPLKMEQEKGIVNFEGQMSIGQFNCQYKSIATPYITKKGSIDEWLLERYCLFTISKEGKPLQCNILHPSWVVFDGEAEIQENLLRSSFHIVPECENPILHVGKRAEVRIWPLGKVE</sequence>